<evidence type="ECO:0000313" key="11">
    <source>
        <dbReference type="Proteomes" id="UP000488956"/>
    </source>
</evidence>
<dbReference type="EMBL" id="QXGE01000113">
    <property type="protein sequence ID" value="KAE9324201.1"/>
    <property type="molecule type" value="Genomic_DNA"/>
</dbReference>
<evidence type="ECO:0000313" key="8">
    <source>
        <dbReference type="Proteomes" id="UP000429523"/>
    </source>
</evidence>
<keyword evidence="1" id="KW-0285">Flavoprotein</keyword>
<dbReference type="PRINTS" id="PR00420">
    <property type="entry name" value="RNGMNOXGNASE"/>
</dbReference>
<evidence type="ECO:0000313" key="4">
    <source>
        <dbReference type="EMBL" id="KAE8941944.1"/>
    </source>
</evidence>
<dbReference type="Pfam" id="PF01494">
    <property type="entry name" value="FAD_binding_3"/>
    <property type="match status" value="1"/>
</dbReference>
<dbReference type="InterPro" id="IPR002938">
    <property type="entry name" value="FAD-bd"/>
</dbReference>
<dbReference type="AlphaFoldDB" id="A0A6A4EDM3"/>
<dbReference type="Proteomes" id="UP000488956">
    <property type="component" value="Unassembled WGS sequence"/>
</dbReference>
<dbReference type="Proteomes" id="UP000476176">
    <property type="component" value="Unassembled WGS sequence"/>
</dbReference>
<reference evidence="8 9" key="1">
    <citation type="submission" date="2018-08" db="EMBL/GenBank/DDBJ databases">
        <title>Genomic investigation of the strawberry pathogen Phytophthora fragariae indicates pathogenicity is determined by transcriptional variation in three key races.</title>
        <authorList>
            <person name="Adams T.M."/>
            <person name="Armitage A.D."/>
            <person name="Sobczyk M.K."/>
            <person name="Bates H.J."/>
            <person name="Dunwell J.M."/>
            <person name="Nellist C.F."/>
            <person name="Harrison R.J."/>
        </authorList>
    </citation>
    <scope>NUCLEOTIDE SEQUENCE [LARGE SCALE GENOMIC DNA]</scope>
    <source>
        <strain evidence="7 9">A4</strain>
        <strain evidence="6 10">BC-23</strain>
        <strain evidence="4 8">NOV-9</strain>
        <strain evidence="5 11">ONT-3</strain>
    </source>
</reference>
<evidence type="ECO:0000259" key="3">
    <source>
        <dbReference type="Pfam" id="PF01494"/>
    </source>
</evidence>
<evidence type="ECO:0000256" key="2">
    <source>
        <dbReference type="ARBA" id="ARBA00022827"/>
    </source>
</evidence>
<dbReference type="EMBL" id="QXGF01000332">
    <property type="protein sequence ID" value="KAE8941944.1"/>
    <property type="molecule type" value="Genomic_DNA"/>
</dbReference>
<dbReference type="Gene3D" id="3.30.9.10">
    <property type="entry name" value="D-Amino Acid Oxidase, subunit A, domain 2"/>
    <property type="match status" value="1"/>
</dbReference>
<dbReference type="GO" id="GO:0005739">
    <property type="term" value="C:mitochondrion"/>
    <property type="evidence" value="ECO:0007669"/>
    <property type="project" value="TreeGrafter"/>
</dbReference>
<sequence length="737" mass="81306">MEGYYSSGKFHVTARLIRACSIARVWLSPSLKPRVLVVGGGPVGLATAFMLEKLYNVPTRVVERQRSPTSHPQAHFINLRTMEVLYATMPEFHDRLLAQAAPSVLWRDYVYCTGVGKAREIARIDQFGPCIPRDTIEQATANGDSLRKSLAALSPTQFLHFPQNRFETLLDEFLAENDVRVERGVELESLKLPSDGSVAERPEVTLRHLDTNTREEATYDYVVGADGAHSLVRQLCGIDMVGTRNLQSIANVHFTSKALSEAARENPAMLYFVFNKEIVGILIAHDLNRGEWVFQIPFFPPQESIPWDFSTAQCKEIVRNILPKNVKVSDEDINILSAGQWRMGARVAKQYDAGKQRVFLVGDAAHQFPPAGGFGMNTGLQDSHNLVWKLALSIQANDEKSTTNGEIDTQDLLRSYGRERQLIAKTNTQFSLSNVARTMKIPRALNVSHDNALTLAKIINSVPMQLLPLRAQREIAQRIMRVGKLPLGLLDEAKDAGGSGSALGNRMRTSVQDIVTRRKTLGMMFYHFDIGFSYDAPSWAARAKKLMEDPALDQSVEFHTKIGDGDSIIYSPTFRVGERFPHFWCTSGDSKVSTHDMMRLAVQSNKSAEDVGNVQFTLVVGGRDAARVINSCSSSISPVVAKHVSLVVLRSSADGDSATVDAAISKAHASAAFSSVLLWQVVEDESDNKAWASFADSMAAALVRPDGHVGELWKTDELEGFTGSALTQSMQRAVQLS</sequence>
<gene>
    <name evidence="7" type="ORF">PF001_g3560</name>
    <name evidence="6" type="ORF">PF004_g6584</name>
    <name evidence="4" type="ORF">PF009_g8299</name>
    <name evidence="5" type="ORF">PF010_g6819</name>
</gene>
<dbReference type="Proteomes" id="UP000429523">
    <property type="component" value="Unassembled WGS sequence"/>
</dbReference>
<evidence type="ECO:0000313" key="9">
    <source>
        <dbReference type="Proteomes" id="UP000437068"/>
    </source>
</evidence>
<evidence type="ECO:0000313" key="10">
    <source>
        <dbReference type="Proteomes" id="UP000476176"/>
    </source>
</evidence>
<keyword evidence="2" id="KW-0274">FAD</keyword>
<dbReference type="Proteomes" id="UP000437068">
    <property type="component" value="Unassembled WGS sequence"/>
</dbReference>
<dbReference type="EMBL" id="QXGC01000267">
    <property type="protein sequence ID" value="KAE9242499.1"/>
    <property type="molecule type" value="Genomic_DNA"/>
</dbReference>
<comment type="caution">
    <text evidence="7">The sequence shown here is derived from an EMBL/GenBank/DDBJ whole genome shotgun (WGS) entry which is preliminary data.</text>
</comment>
<dbReference type="InterPro" id="IPR036188">
    <property type="entry name" value="FAD/NAD-bd_sf"/>
</dbReference>
<proteinExistence type="predicted"/>
<accession>A0A6A4EDM3</accession>
<name>A0A6A4EDM3_9STRA</name>
<dbReference type="GO" id="GO:0071949">
    <property type="term" value="F:FAD binding"/>
    <property type="evidence" value="ECO:0007669"/>
    <property type="project" value="InterPro"/>
</dbReference>
<protein>
    <recommendedName>
        <fullName evidence="3">FAD-binding domain-containing protein</fullName>
    </recommendedName>
</protein>
<dbReference type="GO" id="GO:0016709">
    <property type="term" value="F:oxidoreductase activity, acting on paired donors, with incorporation or reduction of molecular oxygen, NAD(P)H as one donor, and incorporation of one atom of oxygen"/>
    <property type="evidence" value="ECO:0007669"/>
    <property type="project" value="UniProtKB-ARBA"/>
</dbReference>
<dbReference type="SUPFAM" id="SSF51905">
    <property type="entry name" value="FAD/NAD(P)-binding domain"/>
    <property type="match status" value="1"/>
</dbReference>
<feature type="domain" description="FAD-binding" evidence="3">
    <location>
        <begin position="34"/>
        <end position="431"/>
    </location>
</feature>
<evidence type="ECO:0000313" key="7">
    <source>
        <dbReference type="EMBL" id="KAE9324201.1"/>
    </source>
</evidence>
<evidence type="ECO:0000313" key="6">
    <source>
        <dbReference type="EMBL" id="KAE9242499.1"/>
    </source>
</evidence>
<dbReference type="PANTHER" id="PTHR43004">
    <property type="entry name" value="TRK SYSTEM POTASSIUM UPTAKE PROTEIN"/>
    <property type="match status" value="1"/>
</dbReference>
<evidence type="ECO:0000256" key="1">
    <source>
        <dbReference type="ARBA" id="ARBA00022630"/>
    </source>
</evidence>
<dbReference type="Gene3D" id="3.40.30.120">
    <property type="match status" value="1"/>
</dbReference>
<dbReference type="PANTHER" id="PTHR43004:SF6">
    <property type="entry name" value="FAD_NAD(P)-BINDING OXIDOREDUCTASE FAMILY PROTEIN"/>
    <property type="match status" value="1"/>
</dbReference>
<organism evidence="7 9">
    <name type="scientific">Phytophthora fragariae</name>
    <dbReference type="NCBI Taxonomy" id="53985"/>
    <lineage>
        <taxon>Eukaryota</taxon>
        <taxon>Sar</taxon>
        <taxon>Stramenopiles</taxon>
        <taxon>Oomycota</taxon>
        <taxon>Peronosporomycetes</taxon>
        <taxon>Peronosporales</taxon>
        <taxon>Peronosporaceae</taxon>
        <taxon>Phytophthora</taxon>
    </lineage>
</organism>
<evidence type="ECO:0000313" key="5">
    <source>
        <dbReference type="EMBL" id="KAE9122267.1"/>
    </source>
</evidence>
<dbReference type="EMBL" id="QXFX01000279">
    <property type="protein sequence ID" value="KAE9122267.1"/>
    <property type="molecule type" value="Genomic_DNA"/>
</dbReference>
<dbReference type="InterPro" id="IPR050641">
    <property type="entry name" value="RIFMO-like"/>
</dbReference>
<dbReference type="GO" id="GO:0006744">
    <property type="term" value="P:ubiquinone biosynthetic process"/>
    <property type="evidence" value="ECO:0007669"/>
    <property type="project" value="TreeGrafter"/>
</dbReference>
<dbReference type="Gene3D" id="3.50.50.60">
    <property type="entry name" value="FAD/NAD(P)-binding domain"/>
    <property type="match status" value="1"/>
</dbReference>